<keyword evidence="2" id="KW-1185">Reference proteome</keyword>
<organism evidence="1 2">
    <name type="scientific">Streptacidiphilus cavernicola</name>
    <dbReference type="NCBI Taxonomy" id="3342716"/>
    <lineage>
        <taxon>Bacteria</taxon>
        <taxon>Bacillati</taxon>
        <taxon>Actinomycetota</taxon>
        <taxon>Actinomycetes</taxon>
        <taxon>Kitasatosporales</taxon>
        <taxon>Streptomycetaceae</taxon>
        <taxon>Streptacidiphilus</taxon>
    </lineage>
</organism>
<dbReference type="RefSeq" id="WP_380537475.1">
    <property type="nucleotide sequence ID" value="NZ_JBHFAB010000013.1"/>
</dbReference>
<dbReference type="EMBL" id="JBHFAB010000013">
    <property type="protein sequence ID" value="MFC1418679.1"/>
    <property type="molecule type" value="Genomic_DNA"/>
</dbReference>
<accession>A0ABV6VY37</accession>
<reference evidence="1 2" key="1">
    <citation type="submission" date="2024-09" db="EMBL/GenBank/DDBJ databases">
        <authorList>
            <person name="Lee S.D."/>
        </authorList>
    </citation>
    <scope>NUCLEOTIDE SEQUENCE [LARGE SCALE GENOMIC DNA]</scope>
    <source>
        <strain evidence="1 2">N8-3</strain>
    </source>
</reference>
<evidence type="ECO:0008006" key="3">
    <source>
        <dbReference type="Google" id="ProtNLM"/>
    </source>
</evidence>
<dbReference type="Proteomes" id="UP001592531">
    <property type="component" value="Unassembled WGS sequence"/>
</dbReference>
<protein>
    <recommendedName>
        <fullName evidence="3">MftR C-terminal domain-containing protein</fullName>
    </recommendedName>
</protein>
<sequence length="101" mass="10702">MAQGILATINEGTERVDDGVLFLAAELVEDVPVDMHVRRTLIGLYDLTTQLSHRPHGPVEALRPVASALLIAYRSLVAGQQPDQIAGALEPVIAALGAAPR</sequence>
<comment type="caution">
    <text evidence="1">The sequence shown here is derived from an EMBL/GenBank/DDBJ whole genome shotgun (WGS) entry which is preliminary data.</text>
</comment>
<name>A0ABV6VY37_9ACTN</name>
<proteinExistence type="predicted"/>
<evidence type="ECO:0000313" key="2">
    <source>
        <dbReference type="Proteomes" id="UP001592531"/>
    </source>
</evidence>
<evidence type="ECO:0000313" key="1">
    <source>
        <dbReference type="EMBL" id="MFC1418679.1"/>
    </source>
</evidence>
<gene>
    <name evidence="1" type="ORF">ACEZDE_18875</name>
</gene>